<reference evidence="6" key="1">
    <citation type="submission" date="2023-08" db="EMBL/GenBank/DDBJ databases">
        <title>A de novo genome assembly of Solanum verrucosum Schlechtendal, a Mexican diploid species geographically isolated from the other diploid A-genome species in potato relatives.</title>
        <authorList>
            <person name="Hosaka K."/>
        </authorList>
    </citation>
    <scope>NUCLEOTIDE SEQUENCE</scope>
    <source>
        <tissue evidence="6">Young leaves</tissue>
    </source>
</reference>
<keyword evidence="5" id="KW-0067">ATP-binding</keyword>
<keyword evidence="4" id="KW-0547">Nucleotide-binding</keyword>
<dbReference type="GO" id="GO:0006400">
    <property type="term" value="P:tRNA modification"/>
    <property type="evidence" value="ECO:0007669"/>
    <property type="project" value="TreeGrafter"/>
</dbReference>
<sequence length="99" mass="11708">MVYIDFFLKTHCVSIIIGGSNLYIEKLVQKPMFMFKYKYDSYFIWIDVEQLVLNHRVDTRVDEMVNAGLVDEVRQIFIPDADYTKGIRRSIGVSEMARY</sequence>
<organism evidence="6 7">
    <name type="scientific">Solanum verrucosum</name>
    <dbReference type="NCBI Taxonomy" id="315347"/>
    <lineage>
        <taxon>Eukaryota</taxon>
        <taxon>Viridiplantae</taxon>
        <taxon>Streptophyta</taxon>
        <taxon>Embryophyta</taxon>
        <taxon>Tracheophyta</taxon>
        <taxon>Spermatophyta</taxon>
        <taxon>Magnoliopsida</taxon>
        <taxon>eudicotyledons</taxon>
        <taxon>Gunneridae</taxon>
        <taxon>Pentapetalae</taxon>
        <taxon>asterids</taxon>
        <taxon>lamiids</taxon>
        <taxon>Solanales</taxon>
        <taxon>Solanaceae</taxon>
        <taxon>Solanoideae</taxon>
        <taxon>Solaneae</taxon>
        <taxon>Solanum</taxon>
    </lineage>
</organism>
<dbReference type="EMBL" id="CP133612">
    <property type="protein sequence ID" value="WMV07706.1"/>
    <property type="molecule type" value="Genomic_DNA"/>
</dbReference>
<evidence type="ECO:0000256" key="3">
    <source>
        <dbReference type="ARBA" id="ARBA00022712"/>
    </source>
</evidence>
<evidence type="ECO:0000256" key="2">
    <source>
        <dbReference type="ARBA" id="ARBA00022679"/>
    </source>
</evidence>
<evidence type="ECO:0000256" key="1">
    <source>
        <dbReference type="ARBA" id="ARBA00005842"/>
    </source>
</evidence>
<dbReference type="PANTHER" id="PTHR11088">
    <property type="entry name" value="TRNA DIMETHYLALLYLTRANSFERASE"/>
    <property type="match status" value="1"/>
</dbReference>
<evidence type="ECO:0000256" key="5">
    <source>
        <dbReference type="ARBA" id="ARBA00022840"/>
    </source>
</evidence>
<comment type="similarity">
    <text evidence="1">Belongs to the IPP transferase family.</text>
</comment>
<evidence type="ECO:0000313" key="7">
    <source>
        <dbReference type="Proteomes" id="UP001234989"/>
    </source>
</evidence>
<dbReference type="Proteomes" id="UP001234989">
    <property type="component" value="Chromosome 1"/>
</dbReference>
<keyword evidence="7" id="KW-1185">Reference proteome</keyword>
<dbReference type="Gene3D" id="1.10.287.890">
    <property type="entry name" value="Crystal structure of tRNA isopentenylpyrophosphate transferase (bh2366) domain"/>
    <property type="match status" value="1"/>
</dbReference>
<dbReference type="Gene3D" id="3.40.50.300">
    <property type="entry name" value="P-loop containing nucleotide triphosphate hydrolases"/>
    <property type="match status" value="1"/>
</dbReference>
<keyword evidence="2" id="KW-0808">Transferase</keyword>
<dbReference type="InterPro" id="IPR027417">
    <property type="entry name" value="P-loop_NTPase"/>
</dbReference>
<protein>
    <submittedName>
        <fullName evidence="6">Uncharacterized protein</fullName>
    </submittedName>
</protein>
<dbReference type="Pfam" id="PF01715">
    <property type="entry name" value="IPPT"/>
    <property type="match status" value="1"/>
</dbReference>
<dbReference type="GO" id="GO:0052381">
    <property type="term" value="F:tRNA dimethylallyltransferase activity"/>
    <property type="evidence" value="ECO:0007669"/>
    <property type="project" value="TreeGrafter"/>
</dbReference>
<proteinExistence type="inferred from homology"/>
<dbReference type="GO" id="GO:0005524">
    <property type="term" value="F:ATP binding"/>
    <property type="evidence" value="ECO:0007669"/>
    <property type="project" value="UniProtKB-KW"/>
</dbReference>
<dbReference type="PANTHER" id="PTHR11088:SF73">
    <property type="entry name" value="PHOSPHORIBULOKINASE_URIDINE KINASE DOMAIN-CONTAINING PROTEIN"/>
    <property type="match status" value="1"/>
</dbReference>
<dbReference type="AlphaFoldDB" id="A0AAF0PS31"/>
<dbReference type="GO" id="GO:0005739">
    <property type="term" value="C:mitochondrion"/>
    <property type="evidence" value="ECO:0007669"/>
    <property type="project" value="TreeGrafter"/>
</dbReference>
<keyword evidence="3" id="KW-0203">Cytokinin biosynthesis</keyword>
<name>A0AAF0PS31_SOLVR</name>
<dbReference type="InterPro" id="IPR039657">
    <property type="entry name" value="Dimethylallyltransferase"/>
</dbReference>
<accession>A0AAF0PS31</accession>
<evidence type="ECO:0000256" key="4">
    <source>
        <dbReference type="ARBA" id="ARBA00022741"/>
    </source>
</evidence>
<gene>
    <name evidence="6" type="ORF">MTR67_001091</name>
</gene>
<evidence type="ECO:0000313" key="6">
    <source>
        <dbReference type="EMBL" id="WMV07706.1"/>
    </source>
</evidence>
<dbReference type="GO" id="GO:0009691">
    <property type="term" value="P:cytokinin biosynthetic process"/>
    <property type="evidence" value="ECO:0007669"/>
    <property type="project" value="UniProtKB-KW"/>
</dbReference>